<evidence type="ECO:0000313" key="1">
    <source>
        <dbReference type="EMBL" id="MFC7666245.1"/>
    </source>
</evidence>
<dbReference type="EMBL" id="JBHTEK010000001">
    <property type="protein sequence ID" value="MFC7666245.1"/>
    <property type="molecule type" value="Genomic_DNA"/>
</dbReference>
<gene>
    <name evidence="1" type="ORF">ACFQT0_01470</name>
</gene>
<reference evidence="2" key="1">
    <citation type="journal article" date="2019" name="Int. J. Syst. Evol. Microbiol.">
        <title>The Global Catalogue of Microorganisms (GCM) 10K type strain sequencing project: providing services to taxonomists for standard genome sequencing and annotation.</title>
        <authorList>
            <consortium name="The Broad Institute Genomics Platform"/>
            <consortium name="The Broad Institute Genome Sequencing Center for Infectious Disease"/>
            <person name="Wu L."/>
            <person name="Ma J."/>
        </authorList>
    </citation>
    <scope>NUCLEOTIDE SEQUENCE [LARGE SCALE GENOMIC DNA]</scope>
    <source>
        <strain evidence="2">JCM 19635</strain>
    </source>
</reference>
<organism evidence="1 2">
    <name type="scientific">Hymenobacter humi</name>
    <dbReference type="NCBI Taxonomy" id="1411620"/>
    <lineage>
        <taxon>Bacteria</taxon>
        <taxon>Pseudomonadati</taxon>
        <taxon>Bacteroidota</taxon>
        <taxon>Cytophagia</taxon>
        <taxon>Cytophagales</taxon>
        <taxon>Hymenobacteraceae</taxon>
        <taxon>Hymenobacter</taxon>
    </lineage>
</organism>
<accession>A0ABW2TYE8</accession>
<comment type="caution">
    <text evidence="1">The sequence shown here is derived from an EMBL/GenBank/DDBJ whole genome shotgun (WGS) entry which is preliminary data.</text>
</comment>
<protein>
    <submittedName>
        <fullName evidence="1">Uncharacterized protein</fullName>
    </submittedName>
</protein>
<proteinExistence type="predicted"/>
<dbReference type="Proteomes" id="UP001596513">
    <property type="component" value="Unassembled WGS sequence"/>
</dbReference>
<name>A0ABW2TYE8_9BACT</name>
<keyword evidence="2" id="KW-1185">Reference proteome</keyword>
<sequence length="60" mass="6675">MVACSQVEHLELRGHLLLPTRVLLKLGPHYLAAVHRQHFGDIELAGHEHAPLSTVPAEQH</sequence>
<dbReference type="RefSeq" id="WP_380199788.1">
    <property type="nucleotide sequence ID" value="NZ_JBHTEK010000001.1"/>
</dbReference>
<evidence type="ECO:0000313" key="2">
    <source>
        <dbReference type="Proteomes" id="UP001596513"/>
    </source>
</evidence>